<evidence type="ECO:0000313" key="2">
    <source>
        <dbReference type="Proteomes" id="UP000255277"/>
    </source>
</evidence>
<dbReference type="Proteomes" id="UP000255277">
    <property type="component" value="Unassembled WGS sequence"/>
</dbReference>
<organism evidence="1 2">
    <name type="scientific">Staphylococcus gallinarum</name>
    <dbReference type="NCBI Taxonomy" id="1293"/>
    <lineage>
        <taxon>Bacteria</taxon>
        <taxon>Bacillati</taxon>
        <taxon>Bacillota</taxon>
        <taxon>Bacilli</taxon>
        <taxon>Bacillales</taxon>
        <taxon>Staphylococcaceae</taxon>
        <taxon>Staphylococcus</taxon>
    </lineage>
</organism>
<proteinExistence type="predicted"/>
<evidence type="ECO:0000313" key="1">
    <source>
        <dbReference type="EMBL" id="SUM34295.1"/>
    </source>
</evidence>
<reference evidence="1 2" key="1">
    <citation type="submission" date="2018-06" db="EMBL/GenBank/DDBJ databases">
        <authorList>
            <consortium name="Pathogen Informatics"/>
            <person name="Doyle S."/>
        </authorList>
    </citation>
    <scope>NUCLEOTIDE SEQUENCE [LARGE SCALE GENOMIC DNA]</scope>
    <source>
        <strain evidence="1 2">NCTC12195</strain>
    </source>
</reference>
<sequence>MPSNIYKFNDKSSYEQLLATLAQSLDKKIYFQYIHDEAILKKTLLCIE</sequence>
<protein>
    <submittedName>
        <fullName evidence="1">ATP-grasp domain protein</fullName>
    </submittedName>
</protein>
<accession>A0A380FJZ8</accession>
<dbReference type="AlphaFoldDB" id="A0A380FJZ8"/>
<name>A0A380FJZ8_STAGA</name>
<dbReference type="EMBL" id="UHDK01000001">
    <property type="protein sequence ID" value="SUM34295.1"/>
    <property type="molecule type" value="Genomic_DNA"/>
</dbReference>
<gene>
    <name evidence="1" type="ORF">NCTC12195_03810</name>
</gene>